<dbReference type="AlphaFoldDB" id="A0A2M8EPT4"/>
<feature type="transmembrane region" description="Helical" evidence="8">
    <location>
        <begin position="216"/>
        <end position="248"/>
    </location>
</feature>
<evidence type="ECO:0000256" key="4">
    <source>
        <dbReference type="ARBA" id="ARBA00022475"/>
    </source>
</evidence>
<keyword evidence="3" id="KW-0813">Transport</keyword>
<dbReference type="PANTHER" id="PTHR21716:SF53">
    <property type="entry name" value="PERMEASE PERM-RELATED"/>
    <property type="match status" value="1"/>
</dbReference>
<keyword evidence="6 8" id="KW-1133">Transmembrane helix</keyword>
<comment type="caution">
    <text evidence="9">The sequence shown here is derived from an EMBL/GenBank/DDBJ whole genome shotgun (WGS) entry which is preliminary data.</text>
</comment>
<evidence type="ECO:0000313" key="10">
    <source>
        <dbReference type="Proteomes" id="UP000230251"/>
    </source>
</evidence>
<evidence type="ECO:0000256" key="5">
    <source>
        <dbReference type="ARBA" id="ARBA00022692"/>
    </source>
</evidence>
<evidence type="ECO:0000313" key="9">
    <source>
        <dbReference type="EMBL" id="PJC24734.1"/>
    </source>
</evidence>
<comment type="subcellular location">
    <subcellularLocation>
        <location evidence="1">Cell membrane</location>
        <topology evidence="1">Multi-pass membrane protein</topology>
    </subcellularLocation>
</comment>
<evidence type="ECO:0000256" key="6">
    <source>
        <dbReference type="ARBA" id="ARBA00022989"/>
    </source>
</evidence>
<keyword evidence="7 8" id="KW-0472">Membrane</keyword>
<name>A0A2M8EPT4_9BACT</name>
<feature type="transmembrane region" description="Helical" evidence="8">
    <location>
        <begin position="146"/>
        <end position="173"/>
    </location>
</feature>
<evidence type="ECO:0000256" key="8">
    <source>
        <dbReference type="SAM" id="Phobius"/>
    </source>
</evidence>
<accession>A0A2M8EPT4</accession>
<comment type="similarity">
    <text evidence="2">Belongs to the autoinducer-2 exporter (AI-2E) (TC 2.A.86) family.</text>
</comment>
<evidence type="ECO:0000256" key="7">
    <source>
        <dbReference type="ARBA" id="ARBA00023136"/>
    </source>
</evidence>
<feature type="transmembrane region" description="Helical" evidence="8">
    <location>
        <begin position="12"/>
        <end position="33"/>
    </location>
</feature>
<dbReference type="Pfam" id="PF01594">
    <property type="entry name" value="AI-2E_transport"/>
    <property type="match status" value="1"/>
</dbReference>
<dbReference type="GO" id="GO:0055085">
    <property type="term" value="P:transmembrane transport"/>
    <property type="evidence" value="ECO:0007669"/>
    <property type="project" value="TreeGrafter"/>
</dbReference>
<organism evidence="9 10">
    <name type="scientific">Candidatus Uhrbacteria bacterium CG_4_9_14_0_2_um_filter_41_50</name>
    <dbReference type="NCBI Taxonomy" id="1975031"/>
    <lineage>
        <taxon>Bacteria</taxon>
        <taxon>Candidatus Uhriibacteriota</taxon>
    </lineage>
</organism>
<gene>
    <name evidence="9" type="ORF">CO057_01310</name>
</gene>
<evidence type="ECO:0000256" key="2">
    <source>
        <dbReference type="ARBA" id="ARBA00009773"/>
    </source>
</evidence>
<dbReference type="Proteomes" id="UP000230251">
    <property type="component" value="Unassembled WGS sequence"/>
</dbReference>
<dbReference type="PANTHER" id="PTHR21716">
    <property type="entry name" value="TRANSMEMBRANE PROTEIN"/>
    <property type="match status" value="1"/>
</dbReference>
<evidence type="ECO:0008006" key="11">
    <source>
        <dbReference type="Google" id="ProtNLM"/>
    </source>
</evidence>
<dbReference type="EMBL" id="PFSI01000020">
    <property type="protein sequence ID" value="PJC24734.1"/>
    <property type="molecule type" value="Genomic_DNA"/>
</dbReference>
<evidence type="ECO:0000256" key="1">
    <source>
        <dbReference type="ARBA" id="ARBA00004651"/>
    </source>
</evidence>
<reference evidence="10" key="1">
    <citation type="submission" date="2017-09" db="EMBL/GenBank/DDBJ databases">
        <title>Depth-based differentiation of microbial function through sediment-hosted aquifers and enrichment of novel symbionts in the deep terrestrial subsurface.</title>
        <authorList>
            <person name="Probst A.J."/>
            <person name="Ladd B."/>
            <person name="Jarett J.K."/>
            <person name="Geller-Mcgrath D.E."/>
            <person name="Sieber C.M.K."/>
            <person name="Emerson J.B."/>
            <person name="Anantharaman K."/>
            <person name="Thomas B.C."/>
            <person name="Malmstrom R."/>
            <person name="Stieglmeier M."/>
            <person name="Klingl A."/>
            <person name="Woyke T."/>
            <person name="Ryan C.M."/>
            <person name="Banfield J.F."/>
        </authorList>
    </citation>
    <scope>NUCLEOTIDE SEQUENCE [LARGE SCALE GENOMIC DNA]</scope>
</reference>
<feature type="transmembrane region" description="Helical" evidence="8">
    <location>
        <begin position="39"/>
        <end position="57"/>
    </location>
</feature>
<evidence type="ECO:0000256" key="3">
    <source>
        <dbReference type="ARBA" id="ARBA00022448"/>
    </source>
</evidence>
<dbReference type="GO" id="GO:0005886">
    <property type="term" value="C:plasma membrane"/>
    <property type="evidence" value="ECO:0007669"/>
    <property type="project" value="UniProtKB-SubCell"/>
</dbReference>
<sequence length="348" mass="37681">MRKTNKEESPIKISINTGTILRVVAFILAAILIYVLRDILIILIVALLVATVIDPFADWVQKHKLPRGVAVIISYFLVTVVMAGALVLIVPSVYEQSQNLFDEYSPVIDGLLGDKINLGTFSSIDILNQDAVSIVKTLRQSGAGDAFAQLFTAISGIFGGLLAVILVLILGYYMTVEEHALRSGLELITPKKHEDFIDAFLKEGRRKVGFWLRGQLLLMLIIGLLYYAVLTILGVPFALVLAVLGGLLEIVPYLGPNLAALPAVLIAFSISPALAVLVVVSYFLIQQLEADILTPKIMQKVTGVNPIVSIVGIMVGYQIAGVIGALLAIPLAVLGTVFVSQWISFYKK</sequence>
<feature type="transmembrane region" description="Helical" evidence="8">
    <location>
        <begin position="260"/>
        <end position="285"/>
    </location>
</feature>
<feature type="transmembrane region" description="Helical" evidence="8">
    <location>
        <begin position="323"/>
        <end position="345"/>
    </location>
</feature>
<protein>
    <recommendedName>
        <fullName evidence="11">AI-2E family transporter</fullName>
    </recommendedName>
</protein>
<dbReference type="InterPro" id="IPR002549">
    <property type="entry name" value="AI-2E-like"/>
</dbReference>
<feature type="transmembrane region" description="Helical" evidence="8">
    <location>
        <begin position="297"/>
        <end position="317"/>
    </location>
</feature>
<feature type="transmembrane region" description="Helical" evidence="8">
    <location>
        <begin position="69"/>
        <end position="94"/>
    </location>
</feature>
<keyword evidence="5 8" id="KW-0812">Transmembrane</keyword>
<keyword evidence="4" id="KW-1003">Cell membrane</keyword>
<proteinExistence type="inferred from homology"/>